<organism evidence="2 3">
    <name type="scientific">Lolliginicoccus lacisalsi</name>
    <dbReference type="NCBI Taxonomy" id="2742202"/>
    <lineage>
        <taxon>Bacteria</taxon>
        <taxon>Bacillati</taxon>
        <taxon>Actinomycetota</taxon>
        <taxon>Actinomycetes</taxon>
        <taxon>Mycobacteriales</taxon>
        <taxon>Hoyosellaceae</taxon>
        <taxon>Lolliginicoccus</taxon>
    </lineage>
</organism>
<comment type="caution">
    <text evidence="2">The sequence shown here is derived from an EMBL/GenBank/DDBJ whole genome shotgun (WGS) entry which is preliminary data.</text>
</comment>
<dbReference type="AlphaFoldDB" id="A0A927JCU9"/>
<dbReference type="InterPro" id="IPR019993">
    <property type="entry name" value="RecB_nuclease_TM0106_put"/>
</dbReference>
<keyword evidence="3" id="KW-1185">Reference proteome</keyword>
<name>A0A927JCU9_9ACTN</name>
<gene>
    <name evidence="2" type="ORF">HT102_10800</name>
</gene>
<dbReference type="EMBL" id="JACYWE010000006">
    <property type="protein sequence ID" value="MBD8506978.1"/>
    <property type="molecule type" value="Genomic_DNA"/>
</dbReference>
<dbReference type="Pfam" id="PF13482">
    <property type="entry name" value="RNase_H_2"/>
    <property type="match status" value="1"/>
</dbReference>
<dbReference type="InterPro" id="IPR038720">
    <property type="entry name" value="YprB_RNase_H-like_dom"/>
</dbReference>
<evidence type="ECO:0000313" key="2">
    <source>
        <dbReference type="EMBL" id="MBD8506978.1"/>
    </source>
</evidence>
<feature type="domain" description="YprB ribonuclease H-like" evidence="1">
    <location>
        <begin position="439"/>
        <end position="526"/>
    </location>
</feature>
<dbReference type="Proteomes" id="UP000642993">
    <property type="component" value="Unassembled WGS sequence"/>
</dbReference>
<sequence length="554" mass="62529">MNPQSGVRVLLDASVVSRCRHRVHLDATAAGAGMSELARRPIPAGAVQRREAAALHRRTVREMMAAHHHEGWIAIDPDQAMRERANDTLAACAEGFQWIWGAVLPVDENGRRGGAELLVRDPGGTGYIPVIVVNHKVTDPGSGAMTSPVTRFDPRPDQRRRIRSQPRDQFRLAHLYRILESVGLAAPRAIGGVIGYDADCILAHDLGRETPAYGRSVLAEYDFRLADRRDIVAGRARTSPDRVGECKMCEWWPHCKTRLEESHDVSLVVNGAQADMLREAGLPTIDALASTSASAPAAWHGVPFGHVQAFARAWLHDVPLIRMVEWPQVRRADIEVDIDMESYQDHGAYLWGTLLTERDSEPQYRPFVTWDPLPTREEGRNFAEFWEWLTSIRRDAAQRGLTFAAYCYSKNAENRWLIESAQRFRGMNDMPSVAEVTRFINSEEWVDMLDAVQEQFLCPHGRGLKKVAPVAGFSWHDPDAGGEASMSWYRDAVGYEGGPPVPDQQQRLLRYNEDDVWATRVLREWMDSPRVLEVPTEEELDTRYRAELDDEARD</sequence>
<protein>
    <submittedName>
        <fullName evidence="2">TM0106 family RecB-like putative nuclease</fullName>
    </submittedName>
</protein>
<dbReference type="NCBIfam" id="TIGR03491">
    <property type="entry name" value="TM0106 family RecB-like putative nuclease"/>
    <property type="match status" value="1"/>
</dbReference>
<evidence type="ECO:0000313" key="3">
    <source>
        <dbReference type="Proteomes" id="UP000642993"/>
    </source>
</evidence>
<evidence type="ECO:0000259" key="1">
    <source>
        <dbReference type="Pfam" id="PF13482"/>
    </source>
</evidence>
<proteinExistence type="predicted"/>
<dbReference type="RefSeq" id="WP_192039446.1">
    <property type="nucleotide sequence ID" value="NZ_JACYWE010000006.1"/>
</dbReference>
<reference evidence="2" key="1">
    <citation type="submission" date="2020-09" db="EMBL/GenBank/DDBJ databases">
        <title>Hoyosella lacisalsi sp. nov., a halotolerant actinobacterium isolated from soil of Lake Gudzhirganskoe.</title>
        <authorList>
            <person name="Yang Q."/>
            <person name="Guo P.Y."/>
            <person name="Liu S.W."/>
            <person name="Li F.N."/>
            <person name="Sun C.H."/>
        </authorList>
    </citation>
    <scope>NUCLEOTIDE SEQUENCE</scope>
    <source>
        <strain evidence="2">G463</strain>
    </source>
</reference>
<accession>A0A927JCU9</accession>